<evidence type="ECO:0000256" key="2">
    <source>
        <dbReference type="ARBA" id="ARBA00022679"/>
    </source>
</evidence>
<keyword evidence="2" id="KW-0808">Transferase</keyword>
<comment type="similarity">
    <text evidence="1">Belongs to the FGGY kinase family.</text>
</comment>
<dbReference type="PANTHER" id="PTHR43095:SF5">
    <property type="entry name" value="XYLULOSE KINASE"/>
    <property type="match status" value="1"/>
</dbReference>
<dbReference type="Pfam" id="PF02782">
    <property type="entry name" value="FGGY_C"/>
    <property type="match status" value="1"/>
</dbReference>
<protein>
    <submittedName>
        <fullName evidence="6">Xylulose kinase</fullName>
    </submittedName>
</protein>
<dbReference type="EMBL" id="DSIY01000219">
    <property type="protein sequence ID" value="HEG91627.1"/>
    <property type="molecule type" value="Genomic_DNA"/>
</dbReference>
<dbReference type="SUPFAM" id="SSF53067">
    <property type="entry name" value="Actin-like ATPase domain"/>
    <property type="match status" value="2"/>
</dbReference>
<dbReference type="InterPro" id="IPR043129">
    <property type="entry name" value="ATPase_NBD"/>
</dbReference>
<dbReference type="GO" id="GO:0016301">
    <property type="term" value="F:kinase activity"/>
    <property type="evidence" value="ECO:0007669"/>
    <property type="project" value="UniProtKB-KW"/>
</dbReference>
<dbReference type="InterPro" id="IPR050406">
    <property type="entry name" value="FGGY_Carb_Kinase"/>
</dbReference>
<name>A0A831T948_9BACT</name>
<evidence type="ECO:0000259" key="5">
    <source>
        <dbReference type="Pfam" id="PF02782"/>
    </source>
</evidence>
<organism evidence="6">
    <name type="scientific">Thermorudis peleae</name>
    <dbReference type="NCBI Taxonomy" id="1382356"/>
    <lineage>
        <taxon>Bacteria</taxon>
        <taxon>Pseudomonadati</taxon>
        <taxon>Thermomicrobiota</taxon>
        <taxon>Thermomicrobia</taxon>
        <taxon>Thermomicrobia incertae sedis</taxon>
        <taxon>Thermorudis</taxon>
    </lineage>
</organism>
<dbReference type="Gene3D" id="3.30.420.40">
    <property type="match status" value="2"/>
</dbReference>
<dbReference type="InterPro" id="IPR000577">
    <property type="entry name" value="Carb_kinase_FGGY"/>
</dbReference>
<dbReference type="GO" id="GO:0005975">
    <property type="term" value="P:carbohydrate metabolic process"/>
    <property type="evidence" value="ECO:0007669"/>
    <property type="project" value="InterPro"/>
</dbReference>
<accession>A0A831T948</accession>
<gene>
    <name evidence="6" type="ORF">ENP34_09335</name>
</gene>
<feature type="domain" description="Carbohydrate kinase FGGY C-terminal" evidence="5">
    <location>
        <begin position="345"/>
        <end position="433"/>
    </location>
</feature>
<dbReference type="InterPro" id="IPR018485">
    <property type="entry name" value="FGGY_C"/>
</dbReference>
<feature type="domain" description="Carbohydrate kinase FGGY N-terminal" evidence="4">
    <location>
        <begin position="6"/>
        <end position="242"/>
    </location>
</feature>
<evidence type="ECO:0000256" key="1">
    <source>
        <dbReference type="ARBA" id="ARBA00009156"/>
    </source>
</evidence>
<comment type="caution">
    <text evidence="6">The sequence shown here is derived from an EMBL/GenBank/DDBJ whole genome shotgun (WGS) entry which is preliminary data.</text>
</comment>
<keyword evidence="3 6" id="KW-0418">Kinase</keyword>
<evidence type="ECO:0000256" key="3">
    <source>
        <dbReference type="ARBA" id="ARBA00022777"/>
    </source>
</evidence>
<reference evidence="6" key="1">
    <citation type="journal article" date="2020" name="mSystems">
        <title>Genome- and Community-Level Interaction Insights into Carbon Utilization and Element Cycling Functions of Hydrothermarchaeota in Hydrothermal Sediment.</title>
        <authorList>
            <person name="Zhou Z."/>
            <person name="Liu Y."/>
            <person name="Xu W."/>
            <person name="Pan J."/>
            <person name="Luo Z.H."/>
            <person name="Li M."/>
        </authorList>
    </citation>
    <scope>NUCLEOTIDE SEQUENCE [LARGE SCALE GENOMIC DNA]</scope>
    <source>
        <strain evidence="6">SpSt-210</strain>
    </source>
</reference>
<proteinExistence type="inferred from homology"/>
<dbReference type="PANTHER" id="PTHR43095">
    <property type="entry name" value="SUGAR KINASE"/>
    <property type="match status" value="1"/>
</dbReference>
<evidence type="ECO:0000313" key="6">
    <source>
        <dbReference type="EMBL" id="HEG91627.1"/>
    </source>
</evidence>
<dbReference type="InterPro" id="IPR018484">
    <property type="entry name" value="FGGY_N"/>
</dbReference>
<evidence type="ECO:0000259" key="4">
    <source>
        <dbReference type="Pfam" id="PF00370"/>
    </source>
</evidence>
<dbReference type="Pfam" id="PF00370">
    <property type="entry name" value="FGGY_N"/>
    <property type="match status" value="1"/>
</dbReference>
<dbReference type="AlphaFoldDB" id="A0A831T948"/>
<dbReference type="CDD" id="cd07773">
    <property type="entry name" value="ASKHA_NBD_FGGY_FK"/>
    <property type="match status" value="1"/>
</dbReference>
<sequence length="446" mass="46369">MTTELLLGIDVGTTFCKATVVSLEGRELAHGRVRTPWRAVPTGAELDPRALIEVALTAARAAIEQVPDGRVIGIGVTSMAETGALIDERGEPVAPAIAWHDARGDAEARQLAAELGEERFMARTGLPVSRLCTLSKYRWMLTHYPEAKRGRCWLNVAEWVVHALGGQRLAELSLASRTGFLDLASRAWWDEALSWVGAPPGLLPPAVPAGTPMGRAKAGLLERADSAVLTVGGHDHPCAAVGAGAVHPGDLFDSNGTAEALVRALHPPVAAEQVLRAVAGGVTIGWHVVAGQLALQGGFLSGKALQRFLDLLGCDESGRAALDAAALAAPAGAAGLAVEEVVEDRAALTGIGWDVSPGLVWRAALEAVARHAAGIRRTIEAIAGPAERLVVTGGWARSEAVRAIKREILGRFEYPPVTEAGARGAALLAGIAAGIYSGVEQLPPPA</sequence>
<dbReference type="PIRSF" id="PIRSF000538">
    <property type="entry name" value="GlpK"/>
    <property type="match status" value="1"/>
</dbReference>